<dbReference type="Proteomes" id="UP000791080">
    <property type="component" value="Unassembled WGS sequence"/>
</dbReference>
<dbReference type="Gene3D" id="1.10.287.1060">
    <property type="entry name" value="ESAT-6-like"/>
    <property type="match status" value="1"/>
</dbReference>
<accession>A0ABT1JLT4</accession>
<evidence type="ECO:0000313" key="4">
    <source>
        <dbReference type="Proteomes" id="UP000791080"/>
    </source>
</evidence>
<sequence>MTGPPSFEELNENADQRGWFGQAAARGSSWSGAYQDLQDATTPPEITAATITGRLELLEAIRSPGQALVGNGLGFLVSIVLSPLVEIAEWAIGDPEQMRATGEGWEQVARWLDEVSEAEGRRAEATEDSWRGEAGDAFRSRFAEFAEGVAALAADIRDLRQVLDLVADLFDAFVEFTIQLITELVIGLIVSWLAALAAAWITAGASVAAANVTTTIQVGSTGIRLTMRVTRLQQRIGQLVRRLEALLTRLRGPFRDLVNQAGSLRSGNAAQRFAMRRVDGNPLVNIFTRADGSTLASTTGNRFSAGVEGTQALATNISEAVLRNALGGQSRTSGAAMAAAGDQLTSAAIEQGAELAHDAATPEPSAEERRAAQERGFQW</sequence>
<organism evidence="3 4">
    <name type="scientific">Actinoalloteichus caeruleus DSM 43889</name>
    <dbReference type="NCBI Taxonomy" id="1120930"/>
    <lineage>
        <taxon>Bacteria</taxon>
        <taxon>Bacillati</taxon>
        <taxon>Actinomycetota</taxon>
        <taxon>Actinomycetes</taxon>
        <taxon>Pseudonocardiales</taxon>
        <taxon>Pseudonocardiaceae</taxon>
        <taxon>Actinoalloteichus</taxon>
        <taxon>Actinoalloteichus cyanogriseus</taxon>
    </lineage>
</organism>
<dbReference type="InterPro" id="IPR036689">
    <property type="entry name" value="ESAT-6-like_sf"/>
</dbReference>
<keyword evidence="4" id="KW-1185">Reference proteome</keyword>
<protein>
    <recommendedName>
        <fullName evidence="2">Outer membrane channel protein CpnT-like N-terminal domain-containing protein</fullName>
    </recommendedName>
</protein>
<dbReference type="InterPro" id="IPR057746">
    <property type="entry name" value="CpnT-like_N"/>
</dbReference>
<comment type="caution">
    <text evidence="3">The sequence shown here is derived from an EMBL/GenBank/DDBJ whole genome shotgun (WGS) entry which is preliminary data.</text>
</comment>
<feature type="domain" description="Outer membrane channel protein CpnT-like N-terminal" evidence="2">
    <location>
        <begin position="89"/>
        <end position="214"/>
    </location>
</feature>
<dbReference type="RefSeq" id="WP_026417629.1">
    <property type="nucleotide sequence ID" value="NZ_AUBJ02000001.1"/>
</dbReference>
<feature type="region of interest" description="Disordered" evidence="1">
    <location>
        <begin position="353"/>
        <end position="379"/>
    </location>
</feature>
<dbReference type="SUPFAM" id="SSF140453">
    <property type="entry name" value="EsxAB dimer-like"/>
    <property type="match status" value="1"/>
</dbReference>
<name>A0ABT1JLT4_ACTCY</name>
<gene>
    <name evidence="3" type="ORF">G443_002966</name>
</gene>
<evidence type="ECO:0000256" key="1">
    <source>
        <dbReference type="SAM" id="MobiDB-lite"/>
    </source>
</evidence>
<dbReference type="Pfam" id="PF25547">
    <property type="entry name" value="WXG100_2"/>
    <property type="match status" value="1"/>
</dbReference>
<proteinExistence type="predicted"/>
<dbReference type="EMBL" id="AUBJ02000001">
    <property type="protein sequence ID" value="MCP2332696.1"/>
    <property type="molecule type" value="Genomic_DNA"/>
</dbReference>
<evidence type="ECO:0000259" key="2">
    <source>
        <dbReference type="Pfam" id="PF25547"/>
    </source>
</evidence>
<reference evidence="3 4" key="1">
    <citation type="submission" date="2022-06" db="EMBL/GenBank/DDBJ databases">
        <title>Genomic Encyclopedia of Type Strains, Phase I: the one thousand microbial genomes (KMG-I) project.</title>
        <authorList>
            <person name="Kyrpides N."/>
        </authorList>
    </citation>
    <scope>NUCLEOTIDE SEQUENCE [LARGE SCALE GENOMIC DNA]</scope>
    <source>
        <strain evidence="3 4">DSM 43889</strain>
    </source>
</reference>
<evidence type="ECO:0000313" key="3">
    <source>
        <dbReference type="EMBL" id="MCP2332696.1"/>
    </source>
</evidence>